<dbReference type="PANTHER" id="PTHR46401">
    <property type="entry name" value="GLYCOSYLTRANSFERASE WBBK-RELATED"/>
    <property type="match status" value="1"/>
</dbReference>
<name>A0AAE3VS66_9HYPH</name>
<dbReference type="Pfam" id="PF13439">
    <property type="entry name" value="Glyco_transf_4"/>
    <property type="match status" value="1"/>
</dbReference>
<sequence>MTLEAGGGVWRYAVDAAKGMGERGVECLLVGFGPQLDRTQRREIADLDNAHLIWIDTPADRTATCDADLDRQPEILTRLAHDERVDLLHLNGPAQAAGLDSPVPVAIASHACIATGWHAVDTVPWSADWSWRFRRNQRGFAAADAVIAPSATHAEAVRRAYGLTVPVNVVHNAAVPSAGSRQRKRYVLAAGRWWDDEKNAATIDSLAASLSVPVVMAGALDEEGQGRFAPAHAIATGPLPPSEVRRLMGEAAVFVCASHYESFGLSVLEAASAGAALVLSDISTFRELWEGSAEFCAPDDTAGFAAAIEALLADPARLEAMVTAATLRSRQFTPNHQVDQLLDAYDAARVRRAERQPELIRA</sequence>
<dbReference type="InterPro" id="IPR028098">
    <property type="entry name" value="Glyco_trans_4-like_N"/>
</dbReference>
<dbReference type="AlphaFoldDB" id="A0AAE3VS66"/>
<organism evidence="2 3">
    <name type="scientific">Amorphus orientalis</name>
    <dbReference type="NCBI Taxonomy" id="649198"/>
    <lineage>
        <taxon>Bacteria</taxon>
        <taxon>Pseudomonadati</taxon>
        <taxon>Pseudomonadota</taxon>
        <taxon>Alphaproteobacteria</taxon>
        <taxon>Hyphomicrobiales</taxon>
        <taxon>Amorphaceae</taxon>
        <taxon>Amorphus</taxon>
    </lineage>
</organism>
<dbReference type="Pfam" id="PF13692">
    <property type="entry name" value="Glyco_trans_1_4"/>
    <property type="match status" value="1"/>
</dbReference>
<reference evidence="2" key="1">
    <citation type="submission" date="2023-07" db="EMBL/GenBank/DDBJ databases">
        <title>Genomic Encyclopedia of Type Strains, Phase IV (KMG-IV): sequencing the most valuable type-strain genomes for metagenomic binning, comparative biology and taxonomic classification.</title>
        <authorList>
            <person name="Goeker M."/>
        </authorList>
    </citation>
    <scope>NUCLEOTIDE SEQUENCE</scope>
    <source>
        <strain evidence="2">DSM 21202</strain>
    </source>
</reference>
<dbReference type="Gene3D" id="3.40.50.2000">
    <property type="entry name" value="Glycogen Phosphorylase B"/>
    <property type="match status" value="2"/>
</dbReference>
<evidence type="ECO:0000313" key="3">
    <source>
        <dbReference type="Proteomes" id="UP001229244"/>
    </source>
</evidence>
<keyword evidence="3" id="KW-1185">Reference proteome</keyword>
<dbReference type="RefSeq" id="WP_306887724.1">
    <property type="nucleotide sequence ID" value="NZ_JAUSUL010000009.1"/>
</dbReference>
<feature type="domain" description="Glycosyltransferase subfamily 4-like N-terminal" evidence="1">
    <location>
        <begin position="7"/>
        <end position="173"/>
    </location>
</feature>
<dbReference type="Proteomes" id="UP001229244">
    <property type="component" value="Unassembled WGS sequence"/>
</dbReference>
<proteinExistence type="predicted"/>
<evidence type="ECO:0000259" key="1">
    <source>
        <dbReference type="Pfam" id="PF13439"/>
    </source>
</evidence>
<evidence type="ECO:0000313" key="2">
    <source>
        <dbReference type="EMBL" id="MDQ0317799.1"/>
    </source>
</evidence>
<dbReference type="PANTHER" id="PTHR46401:SF8">
    <property type="entry name" value="BLL6006 PROTEIN"/>
    <property type="match status" value="1"/>
</dbReference>
<protein>
    <submittedName>
        <fullName evidence="2">Glycosyltransferase involved in cell wall biosynthesis</fullName>
    </submittedName>
</protein>
<dbReference type="SUPFAM" id="SSF53756">
    <property type="entry name" value="UDP-Glycosyltransferase/glycogen phosphorylase"/>
    <property type="match status" value="1"/>
</dbReference>
<accession>A0AAE3VS66</accession>
<dbReference type="CDD" id="cd03801">
    <property type="entry name" value="GT4_PimA-like"/>
    <property type="match status" value="1"/>
</dbReference>
<gene>
    <name evidence="2" type="ORF">J2S73_004286</name>
</gene>
<comment type="caution">
    <text evidence="2">The sequence shown here is derived from an EMBL/GenBank/DDBJ whole genome shotgun (WGS) entry which is preliminary data.</text>
</comment>
<dbReference type="EMBL" id="JAUSUL010000009">
    <property type="protein sequence ID" value="MDQ0317799.1"/>
    <property type="molecule type" value="Genomic_DNA"/>
</dbReference>
<dbReference type="GO" id="GO:0016757">
    <property type="term" value="F:glycosyltransferase activity"/>
    <property type="evidence" value="ECO:0007669"/>
    <property type="project" value="TreeGrafter"/>
</dbReference>